<keyword evidence="4" id="KW-1185">Reference proteome</keyword>
<reference evidence="3" key="2">
    <citation type="submission" date="2023-05" db="EMBL/GenBank/DDBJ databases">
        <authorList>
            <consortium name="Lawrence Berkeley National Laboratory"/>
            <person name="Steindorff A."/>
            <person name="Hensen N."/>
            <person name="Bonometti L."/>
            <person name="Westerberg I."/>
            <person name="Brannstrom I.O."/>
            <person name="Guillou S."/>
            <person name="Cros-Aarteil S."/>
            <person name="Calhoun S."/>
            <person name="Haridas S."/>
            <person name="Kuo A."/>
            <person name="Mondo S."/>
            <person name="Pangilinan J."/>
            <person name="Riley R."/>
            <person name="Labutti K."/>
            <person name="Andreopoulos B."/>
            <person name="Lipzen A."/>
            <person name="Chen C."/>
            <person name="Yanf M."/>
            <person name="Daum C."/>
            <person name="Ng V."/>
            <person name="Clum A."/>
            <person name="Ohm R."/>
            <person name="Martin F."/>
            <person name="Silar P."/>
            <person name="Natvig D."/>
            <person name="Lalanne C."/>
            <person name="Gautier V."/>
            <person name="Ament-Velasquez S.L."/>
            <person name="Kruys A."/>
            <person name="Hutchinson M.I."/>
            <person name="Powell A.J."/>
            <person name="Barry K."/>
            <person name="Miller A.N."/>
            <person name="Grigoriev I.V."/>
            <person name="Debuchy R."/>
            <person name="Gladieux P."/>
            <person name="Thoren M.H."/>
            <person name="Johannesson H."/>
        </authorList>
    </citation>
    <scope>NUCLEOTIDE SEQUENCE</scope>
    <source>
        <strain evidence="3">PSN243</strain>
    </source>
</reference>
<gene>
    <name evidence="3" type="ORF">QBC34DRAFT_132148</name>
</gene>
<name>A0AAV9GFY1_9PEZI</name>
<keyword evidence="2" id="KW-0040">ANK repeat</keyword>
<dbReference type="Gene3D" id="1.25.40.20">
    <property type="entry name" value="Ankyrin repeat-containing domain"/>
    <property type="match status" value="2"/>
</dbReference>
<dbReference type="InterPro" id="IPR002110">
    <property type="entry name" value="Ankyrin_rpt"/>
</dbReference>
<dbReference type="PANTHER" id="PTHR24189">
    <property type="entry name" value="MYOTROPHIN"/>
    <property type="match status" value="1"/>
</dbReference>
<proteinExistence type="predicted"/>
<dbReference type="AlphaFoldDB" id="A0AAV9GFY1"/>
<dbReference type="Proteomes" id="UP001321760">
    <property type="component" value="Unassembled WGS sequence"/>
</dbReference>
<dbReference type="Pfam" id="PF00023">
    <property type="entry name" value="Ank"/>
    <property type="match status" value="1"/>
</dbReference>
<evidence type="ECO:0000313" key="3">
    <source>
        <dbReference type="EMBL" id="KAK4447341.1"/>
    </source>
</evidence>
<reference evidence="3" key="1">
    <citation type="journal article" date="2023" name="Mol. Phylogenet. Evol.">
        <title>Genome-scale phylogeny and comparative genomics of the fungal order Sordariales.</title>
        <authorList>
            <person name="Hensen N."/>
            <person name="Bonometti L."/>
            <person name="Westerberg I."/>
            <person name="Brannstrom I.O."/>
            <person name="Guillou S."/>
            <person name="Cros-Aarteil S."/>
            <person name="Calhoun S."/>
            <person name="Haridas S."/>
            <person name="Kuo A."/>
            <person name="Mondo S."/>
            <person name="Pangilinan J."/>
            <person name="Riley R."/>
            <person name="LaButti K."/>
            <person name="Andreopoulos B."/>
            <person name="Lipzen A."/>
            <person name="Chen C."/>
            <person name="Yan M."/>
            <person name="Daum C."/>
            <person name="Ng V."/>
            <person name="Clum A."/>
            <person name="Steindorff A."/>
            <person name="Ohm R.A."/>
            <person name="Martin F."/>
            <person name="Silar P."/>
            <person name="Natvig D.O."/>
            <person name="Lalanne C."/>
            <person name="Gautier V."/>
            <person name="Ament-Velasquez S.L."/>
            <person name="Kruys A."/>
            <person name="Hutchinson M.I."/>
            <person name="Powell A.J."/>
            <person name="Barry K."/>
            <person name="Miller A.N."/>
            <person name="Grigoriev I.V."/>
            <person name="Debuchy R."/>
            <person name="Gladieux P."/>
            <person name="Hiltunen Thoren M."/>
            <person name="Johannesson H."/>
        </authorList>
    </citation>
    <scope>NUCLEOTIDE SEQUENCE</scope>
    <source>
        <strain evidence="3">PSN243</strain>
    </source>
</reference>
<keyword evidence="1" id="KW-0677">Repeat</keyword>
<dbReference type="EMBL" id="MU865950">
    <property type="protein sequence ID" value="KAK4447341.1"/>
    <property type="molecule type" value="Genomic_DNA"/>
</dbReference>
<evidence type="ECO:0000256" key="1">
    <source>
        <dbReference type="ARBA" id="ARBA00022737"/>
    </source>
</evidence>
<dbReference type="PANTHER" id="PTHR24189:SF63">
    <property type="entry name" value="ANKYRIN"/>
    <property type="match status" value="1"/>
</dbReference>
<comment type="caution">
    <text evidence="3">The sequence shown here is derived from an EMBL/GenBank/DDBJ whole genome shotgun (WGS) entry which is preliminary data.</text>
</comment>
<organism evidence="3 4">
    <name type="scientific">Podospora aff. communis PSN243</name>
    <dbReference type="NCBI Taxonomy" id="3040156"/>
    <lineage>
        <taxon>Eukaryota</taxon>
        <taxon>Fungi</taxon>
        <taxon>Dikarya</taxon>
        <taxon>Ascomycota</taxon>
        <taxon>Pezizomycotina</taxon>
        <taxon>Sordariomycetes</taxon>
        <taxon>Sordariomycetidae</taxon>
        <taxon>Sordariales</taxon>
        <taxon>Podosporaceae</taxon>
        <taxon>Podospora</taxon>
    </lineage>
</organism>
<dbReference type="InterPro" id="IPR050745">
    <property type="entry name" value="Multifunctional_regulatory"/>
</dbReference>
<protein>
    <submittedName>
        <fullName evidence="3">Ankyrin repeat-containing domain protein</fullName>
    </submittedName>
</protein>
<evidence type="ECO:0000256" key="2">
    <source>
        <dbReference type="ARBA" id="ARBA00023043"/>
    </source>
</evidence>
<accession>A0AAV9GFY1</accession>
<dbReference type="SMART" id="SM00248">
    <property type="entry name" value="ANK"/>
    <property type="match status" value="4"/>
</dbReference>
<sequence length="783" mass="86706">MAEVLAIPASAIALSQAIQLTRDAVARIYGAKDAPASAQRVRDELHQTLALVNEIDQYARDSDKCTSKEAETLLQSKLLAFRVDLNDFLAFMSPHLSQNTAWARLKLRAKWVVIGLNKKMGEMLDRISAHRAHLHLAFSLYCSYETRSSSQEVQQQLHTLSKAITANAHYGNESETITTFSGRSLQACGTVLSDAAPLVRKLIIGCSSQALLGRKGGWIISQLYALLSEVFAGSLPETTARLKERPRQVQEIASSLSGADLQDPGTTLQAGKVSTDLTVLPRGSSLISAMSIEATERDMRVHFTFASHQQSNSGGGLESLLRCRLYVASGSEAQHTGSIVQLSQANGRQPRIQRSLSGFVIHKREAPVFRAVKEGDLRALQAMLSLHLISPNDRDEEGNSLLWHAIWGDTDNNLEVCQLLLHEGADPSDANRRGDHAMAALVMQMAFPDRPLHRPFDVMKLLLNFASASDIHGTLQYKRRRGIDHVPASLLHCAVPRRRARCEALVPSVYSWLVREGGMDLEQTDKNGNTVLLYAIFYSSDIRTSWMLLDAGADVLATNKHGENALHLLCRRLSACSNPDLTNANKELVISLLARLICAGLDPLVGNHVGFTPIDAAMSPRVWPMLCSALRRCGRTMARELQLLDLAAGISLSEEYVKAKFEEAMSQRRLAGVKDCLPLEHDGPPDDNEAMVCYRCNRSAEIFSRDSPFDEFTSEIVDDAGHGMHAMYYNHPCNDECHHVNEEDSCYALDYHPAEMSKDRLVERSWRRHVAALLEDRGLLSLY</sequence>
<evidence type="ECO:0000313" key="4">
    <source>
        <dbReference type="Proteomes" id="UP001321760"/>
    </source>
</evidence>
<dbReference type="InterPro" id="IPR036770">
    <property type="entry name" value="Ankyrin_rpt-contain_sf"/>
</dbReference>
<dbReference type="SUPFAM" id="SSF48403">
    <property type="entry name" value="Ankyrin repeat"/>
    <property type="match status" value="1"/>
</dbReference>